<keyword evidence="4" id="KW-1185">Reference proteome</keyword>
<reference evidence="2 5" key="2">
    <citation type="submission" date="2019-07" db="EMBL/GenBank/DDBJ databases">
        <title>Whole genome shotgun sequence of Myxococcus fulvus NBRC 100333.</title>
        <authorList>
            <person name="Hosoyama A."/>
            <person name="Uohara A."/>
            <person name="Ohji S."/>
            <person name="Ichikawa N."/>
        </authorList>
    </citation>
    <scope>NUCLEOTIDE SEQUENCE [LARGE SCALE GENOMIC DNA]</scope>
    <source>
        <strain evidence="2 5">NBRC 100333</strain>
    </source>
</reference>
<proteinExistence type="predicted"/>
<evidence type="ECO:0000313" key="5">
    <source>
        <dbReference type="Proteomes" id="UP000321514"/>
    </source>
</evidence>
<comment type="caution">
    <text evidence="2">The sequence shown here is derived from an EMBL/GenBank/DDBJ whole genome shotgun (WGS) entry which is preliminary data.</text>
</comment>
<organism evidence="2 5">
    <name type="scientific">Myxococcus fulvus</name>
    <dbReference type="NCBI Taxonomy" id="33"/>
    <lineage>
        <taxon>Bacteria</taxon>
        <taxon>Pseudomonadati</taxon>
        <taxon>Myxococcota</taxon>
        <taxon>Myxococcia</taxon>
        <taxon>Myxococcales</taxon>
        <taxon>Cystobacterineae</taxon>
        <taxon>Myxococcaceae</taxon>
        <taxon>Myxococcus</taxon>
    </lineage>
</organism>
<dbReference type="EMBL" id="BJXR01000025">
    <property type="protein sequence ID" value="GEN07535.1"/>
    <property type="molecule type" value="Genomic_DNA"/>
</dbReference>
<gene>
    <name evidence="2" type="ORF">MFU01_25720</name>
    <name evidence="3" type="ORF">SAMN05443572_101450</name>
</gene>
<dbReference type="RefSeq" id="WP_046710713.1">
    <property type="nucleotide sequence ID" value="NZ_BJXR01000025.1"/>
</dbReference>
<dbReference type="Proteomes" id="UP000321514">
    <property type="component" value="Unassembled WGS sequence"/>
</dbReference>
<reference evidence="3 4" key="1">
    <citation type="submission" date="2016-10" db="EMBL/GenBank/DDBJ databases">
        <authorList>
            <person name="Varghese N."/>
            <person name="Submissions S."/>
        </authorList>
    </citation>
    <scope>NUCLEOTIDE SEQUENCE [LARGE SCALE GENOMIC DNA]</scope>
    <source>
        <strain evidence="3 4">DSM 16525</strain>
    </source>
</reference>
<sequence length="279" mass="29463">MKKVLIGVGIGCGVIILGIVGFMVVGGLWVANKASDGLAAVKKIETQQKELVELNKAHPFTVPADGEVLALKEDRLTTYLSVRESSLPVFKTYEEKSKAFGDKHGSGDDAKPSFDSAMEAMNLLGTMMADVRAAYIEGLKKHGMSPNEFQTITTTVYASMVAESSAAVQQMSAKAVEAMEKQVVELDKKLEDGSLSADARAQLEEARTGLEEQIEALSDTANGTGEALSEASKKAAAANMALIKKHEERVKVMANAAFDGFVLGDATDDLSGAGAGVED</sequence>
<evidence type="ECO:0000256" key="1">
    <source>
        <dbReference type="SAM" id="Phobius"/>
    </source>
</evidence>
<dbReference type="OrthoDB" id="5383010at2"/>
<feature type="transmembrane region" description="Helical" evidence="1">
    <location>
        <begin position="6"/>
        <end position="30"/>
    </location>
</feature>
<name>A0A511T081_MYXFU</name>
<keyword evidence="1" id="KW-0812">Transmembrane</keyword>
<evidence type="ECO:0000313" key="2">
    <source>
        <dbReference type="EMBL" id="GEN07535.1"/>
    </source>
</evidence>
<keyword evidence="1" id="KW-1133">Transmembrane helix</keyword>
<dbReference type="Proteomes" id="UP000183760">
    <property type="component" value="Unassembled WGS sequence"/>
</dbReference>
<evidence type="ECO:0000313" key="4">
    <source>
        <dbReference type="Proteomes" id="UP000183760"/>
    </source>
</evidence>
<dbReference type="AlphaFoldDB" id="A0A511T081"/>
<dbReference type="EMBL" id="FOIB01000001">
    <property type="protein sequence ID" value="SES87794.1"/>
    <property type="molecule type" value="Genomic_DNA"/>
</dbReference>
<keyword evidence="1" id="KW-0472">Membrane</keyword>
<protein>
    <submittedName>
        <fullName evidence="2">Uncharacterized protein</fullName>
    </submittedName>
</protein>
<accession>A0A511T081</accession>
<evidence type="ECO:0000313" key="3">
    <source>
        <dbReference type="EMBL" id="SES87794.1"/>
    </source>
</evidence>